<dbReference type="RefSeq" id="WP_221023441.1">
    <property type="nucleotide sequence ID" value="NZ_JAIEZQ010000001.1"/>
</dbReference>
<keyword evidence="1" id="KW-1133">Transmembrane helix</keyword>
<feature type="transmembrane region" description="Helical" evidence="1">
    <location>
        <begin position="76"/>
        <end position="97"/>
    </location>
</feature>
<organism evidence="2 3">
    <name type="scientific">Nocardioides jiangsuensis</name>
    <dbReference type="NCBI Taxonomy" id="2866161"/>
    <lineage>
        <taxon>Bacteria</taxon>
        <taxon>Bacillati</taxon>
        <taxon>Actinomycetota</taxon>
        <taxon>Actinomycetes</taxon>
        <taxon>Propionibacteriales</taxon>
        <taxon>Nocardioidaceae</taxon>
        <taxon>Nocardioides</taxon>
    </lineage>
</organism>
<keyword evidence="3" id="KW-1185">Reference proteome</keyword>
<feature type="transmembrane region" description="Helical" evidence="1">
    <location>
        <begin position="117"/>
        <end position="134"/>
    </location>
</feature>
<keyword evidence="1" id="KW-0812">Transmembrane</keyword>
<accession>A0ABS7RF67</accession>
<dbReference type="Proteomes" id="UP000754710">
    <property type="component" value="Unassembled WGS sequence"/>
</dbReference>
<protein>
    <submittedName>
        <fullName evidence="2">DUF2752 domain-containing protein</fullName>
    </submittedName>
</protein>
<name>A0ABS7RF67_9ACTN</name>
<proteinExistence type="predicted"/>
<evidence type="ECO:0000313" key="3">
    <source>
        <dbReference type="Proteomes" id="UP000754710"/>
    </source>
</evidence>
<dbReference type="Pfam" id="PF10825">
    <property type="entry name" value="DUF2752"/>
    <property type="match status" value="1"/>
</dbReference>
<keyword evidence="1" id="KW-0472">Membrane</keyword>
<dbReference type="InterPro" id="IPR021215">
    <property type="entry name" value="DUF2752"/>
</dbReference>
<gene>
    <name evidence="2" type="ORF">K1X13_02405</name>
</gene>
<evidence type="ECO:0000313" key="2">
    <source>
        <dbReference type="EMBL" id="MBY9073664.1"/>
    </source>
</evidence>
<comment type="caution">
    <text evidence="2">The sequence shown here is derived from an EMBL/GenBank/DDBJ whole genome shotgun (WGS) entry which is preliminary data.</text>
</comment>
<feature type="transmembrane region" description="Helical" evidence="1">
    <location>
        <begin position="18"/>
        <end position="37"/>
    </location>
</feature>
<dbReference type="EMBL" id="JAIEZQ010000001">
    <property type="protein sequence ID" value="MBY9073664.1"/>
    <property type="molecule type" value="Genomic_DNA"/>
</dbReference>
<evidence type="ECO:0000256" key="1">
    <source>
        <dbReference type="SAM" id="Phobius"/>
    </source>
</evidence>
<sequence length="145" mass="15596">MATALDTGATPSTRAQRVAAPTLVAGAVLGASVLLHLRDPHESGSYLYCPWLLLTGTYCPGCGGLRAVNDLTRGDLAAAASSNLLFVGAIPLMVFFWTRWFSDRWRGVRRTVSPRRGLAGALLLAVVSLAFWVVRNLPAFEWLAP</sequence>
<reference evidence="2 3" key="1">
    <citation type="submission" date="2021-08" db="EMBL/GenBank/DDBJ databases">
        <title>Nocardioides bacterium WL0053 sp. nov., isolated from the sediment.</title>
        <authorList>
            <person name="Wang L."/>
            <person name="Zhang D."/>
            <person name="Zhang A."/>
        </authorList>
    </citation>
    <scope>NUCLEOTIDE SEQUENCE [LARGE SCALE GENOMIC DNA]</scope>
    <source>
        <strain evidence="2 3">WL0053</strain>
    </source>
</reference>